<organism evidence="1 2">
    <name type="scientific">Datura stramonium</name>
    <name type="common">Jimsonweed</name>
    <name type="synonym">Common thornapple</name>
    <dbReference type="NCBI Taxonomy" id="4076"/>
    <lineage>
        <taxon>Eukaryota</taxon>
        <taxon>Viridiplantae</taxon>
        <taxon>Streptophyta</taxon>
        <taxon>Embryophyta</taxon>
        <taxon>Tracheophyta</taxon>
        <taxon>Spermatophyta</taxon>
        <taxon>Magnoliopsida</taxon>
        <taxon>eudicotyledons</taxon>
        <taxon>Gunneridae</taxon>
        <taxon>Pentapetalae</taxon>
        <taxon>asterids</taxon>
        <taxon>lamiids</taxon>
        <taxon>Solanales</taxon>
        <taxon>Solanaceae</taxon>
        <taxon>Solanoideae</taxon>
        <taxon>Datureae</taxon>
        <taxon>Datura</taxon>
    </lineage>
</organism>
<comment type="caution">
    <text evidence="1">The sequence shown here is derived from an EMBL/GenBank/DDBJ whole genome shotgun (WGS) entry which is preliminary data.</text>
</comment>
<sequence length="190" mass="21574">MVMVTPSPARDTVHHLYKIPHVKRLENRYVIVYVTGRHRLDGLSAFRLLLYRRARNAGSNLDWTSDGPVMNDDRQLPTARRSDGRYFLHSSSSLNFGSFSMGIHWDPRGELHIWFASREVQMNFLKPKSGLLRFSGSSAISLCVLVPTPAKHGSASARGLRLGPHSHRFFPPGCDMLQGNSMQYAYEYLQ</sequence>
<proteinExistence type="predicted"/>
<dbReference type="EMBL" id="JACEIK010006101">
    <property type="protein sequence ID" value="MCE2055088.1"/>
    <property type="molecule type" value="Genomic_DNA"/>
</dbReference>
<reference evidence="1 2" key="1">
    <citation type="journal article" date="2021" name="BMC Genomics">
        <title>Datura genome reveals duplications of psychoactive alkaloid biosynthetic genes and high mutation rate following tissue culture.</title>
        <authorList>
            <person name="Rajewski A."/>
            <person name="Carter-House D."/>
            <person name="Stajich J."/>
            <person name="Litt A."/>
        </authorList>
    </citation>
    <scope>NUCLEOTIDE SEQUENCE [LARGE SCALE GENOMIC DNA]</scope>
    <source>
        <strain evidence="1">AR-01</strain>
    </source>
</reference>
<evidence type="ECO:0000313" key="2">
    <source>
        <dbReference type="Proteomes" id="UP000823775"/>
    </source>
</evidence>
<accession>A0ABS8W084</accession>
<protein>
    <submittedName>
        <fullName evidence="1">Uncharacterized protein</fullName>
    </submittedName>
</protein>
<dbReference type="Proteomes" id="UP000823775">
    <property type="component" value="Unassembled WGS sequence"/>
</dbReference>
<name>A0ABS8W084_DATST</name>
<evidence type="ECO:0000313" key="1">
    <source>
        <dbReference type="EMBL" id="MCE2055088.1"/>
    </source>
</evidence>
<keyword evidence="2" id="KW-1185">Reference proteome</keyword>
<gene>
    <name evidence="1" type="ORF">HAX54_041966</name>
</gene>